<evidence type="ECO:0000313" key="2">
    <source>
        <dbReference type="EMBL" id="TVT36944.1"/>
    </source>
</evidence>
<reference evidence="2 3" key="1">
    <citation type="submission" date="2019-07" db="EMBL/GenBank/DDBJ databases">
        <title>Hymenobacter sp. straun FUR1 Genome sequencing and assembly.</title>
        <authorList>
            <person name="Chhetri G."/>
        </authorList>
    </citation>
    <scope>NUCLEOTIDE SEQUENCE [LARGE SCALE GENOMIC DNA]</scope>
    <source>
        <strain evidence="2 3">Fur1</strain>
    </source>
</reference>
<sequence length="155" mass="18013">MAYQGIRPLTLAQQYAALRVDWPEGEAQLDQHGLRWTGPLQPTALGRRYVVQVSYPSLAHEPQVHVLGPSLKQLAPGRRIEHLYCQKTERLCLYTPKQHEWRPQLRLSRTLLPWATLWLLYFEDWVITGEWQGGGTHPTPRPARTFSRTILRRLA</sequence>
<accession>A0A558BK95</accession>
<name>A0A558BK95_9BACT</name>
<evidence type="ECO:0000259" key="1">
    <source>
        <dbReference type="Pfam" id="PF26395"/>
    </source>
</evidence>
<gene>
    <name evidence="2" type="ORF">FNT36_24045</name>
</gene>
<evidence type="ECO:0000313" key="3">
    <source>
        <dbReference type="Proteomes" id="UP000317624"/>
    </source>
</evidence>
<protein>
    <recommendedName>
        <fullName evidence="1">Type II CBASS E2 protein domain-containing protein</fullName>
    </recommendedName>
</protein>
<dbReference type="RefSeq" id="WP_144853074.1">
    <property type="nucleotide sequence ID" value="NZ_VMRJ01000008.1"/>
</dbReference>
<dbReference type="EMBL" id="VMRJ01000008">
    <property type="protein sequence ID" value="TVT36944.1"/>
    <property type="molecule type" value="Genomic_DNA"/>
</dbReference>
<feature type="domain" description="Type II CBASS E2 protein" evidence="1">
    <location>
        <begin position="14"/>
        <end position="138"/>
    </location>
</feature>
<dbReference type="Proteomes" id="UP000317624">
    <property type="component" value="Unassembled WGS sequence"/>
</dbReference>
<dbReference type="Pfam" id="PF26395">
    <property type="entry name" value="E2-CBASS"/>
    <property type="match status" value="1"/>
</dbReference>
<comment type="caution">
    <text evidence="2">The sequence shown here is derived from an EMBL/GenBank/DDBJ whole genome shotgun (WGS) entry which is preliminary data.</text>
</comment>
<proteinExistence type="predicted"/>
<keyword evidence="3" id="KW-1185">Reference proteome</keyword>
<dbReference type="OrthoDB" id="4936638at2"/>
<organism evidence="2 3">
    <name type="scientific">Hymenobacter setariae</name>
    <dbReference type="NCBI Taxonomy" id="2594794"/>
    <lineage>
        <taxon>Bacteria</taxon>
        <taxon>Pseudomonadati</taxon>
        <taxon>Bacteroidota</taxon>
        <taxon>Cytophagia</taxon>
        <taxon>Cytophagales</taxon>
        <taxon>Hymenobacteraceae</taxon>
        <taxon>Hymenobacter</taxon>
    </lineage>
</organism>
<dbReference type="AlphaFoldDB" id="A0A558BK95"/>
<dbReference type="InterPro" id="IPR058588">
    <property type="entry name" value="E2-CBASS"/>
</dbReference>